<dbReference type="AlphaFoldDB" id="A0A4T0M2G3"/>
<dbReference type="EMBL" id="SPRC01000003">
    <property type="protein sequence ID" value="TIB82091.1"/>
    <property type="molecule type" value="Genomic_DNA"/>
</dbReference>
<name>A0A4T0M2G3_9BASI</name>
<evidence type="ECO:0000313" key="8">
    <source>
        <dbReference type="Proteomes" id="UP000310708"/>
    </source>
</evidence>
<feature type="region of interest" description="Disordered" evidence="3">
    <location>
        <begin position="303"/>
        <end position="324"/>
    </location>
</feature>
<feature type="compositionally biased region" description="Basic residues" evidence="3">
    <location>
        <begin position="125"/>
        <end position="139"/>
    </location>
</feature>
<dbReference type="Pfam" id="PF00076">
    <property type="entry name" value="RRM_1"/>
    <property type="match status" value="2"/>
</dbReference>
<dbReference type="PANTHER" id="PTHR48025">
    <property type="entry name" value="OS02G0815200 PROTEIN"/>
    <property type="match status" value="1"/>
</dbReference>
<dbReference type="InterPro" id="IPR000504">
    <property type="entry name" value="RRM_dom"/>
</dbReference>
<evidence type="ECO:0000256" key="2">
    <source>
        <dbReference type="PROSITE-ProRule" id="PRU00176"/>
    </source>
</evidence>
<accession>A0A4T0M2G3</accession>
<dbReference type="Proteomes" id="UP000310708">
    <property type="component" value="Unassembled WGS sequence"/>
</dbReference>
<feature type="region of interest" description="Disordered" evidence="3">
    <location>
        <begin position="1"/>
        <end position="21"/>
    </location>
</feature>
<evidence type="ECO:0000256" key="1">
    <source>
        <dbReference type="ARBA" id="ARBA00022884"/>
    </source>
</evidence>
<gene>
    <name evidence="6" type="ORF">E3Q01_00540</name>
    <name evidence="5" type="ORF">E3Q22_00431</name>
</gene>
<dbReference type="InterPro" id="IPR035979">
    <property type="entry name" value="RBD_domain_sf"/>
</dbReference>
<sequence length="324" mass="36675">MSEVEKQTTQNVESNAEPTVSQNLKVFVGNLPFSVKDDGLKDLCKDHGEITDAQIIRFGSRSKGFGFVDYATKEQAETAVKALNGQDYQGRTLVVEIARPKEPKEPKEQRIDDSTPEQETAAPKPKTRKPRKQQKKKSQNKSSDSNKEESTQTDASAVESTPKEESNEQTQTKSNNQKNKKKQKKQQQQQQQQQQRQPPKALGEPLNDSVFVNNLPFRHYQGEDKPKIPYKDQQLRELFESKGIQVEQVRVVNKSNPVTKRSRGLGFVQLKNSTDQEKAINELNGTVVGRRTITVKVAKERLEAAEKQEEATEQPTEETGEKKD</sequence>
<feature type="compositionally biased region" description="Low complexity" evidence="3">
    <location>
        <begin position="186"/>
        <end position="195"/>
    </location>
</feature>
<dbReference type="PROSITE" id="PS50102">
    <property type="entry name" value="RRM"/>
    <property type="match status" value="2"/>
</dbReference>
<dbReference type="SUPFAM" id="SSF54928">
    <property type="entry name" value="RNA-binding domain, RBD"/>
    <property type="match status" value="2"/>
</dbReference>
<feature type="domain" description="RRM" evidence="4">
    <location>
        <begin position="24"/>
        <end position="100"/>
    </location>
</feature>
<feature type="region of interest" description="Disordered" evidence="3">
    <location>
        <begin position="97"/>
        <end position="228"/>
    </location>
</feature>
<evidence type="ECO:0000313" key="5">
    <source>
        <dbReference type="EMBL" id="TIB82091.1"/>
    </source>
</evidence>
<dbReference type="Gene3D" id="3.30.70.330">
    <property type="match status" value="2"/>
</dbReference>
<organism evidence="6 8">
    <name type="scientific">Wallemia mellicola</name>
    <dbReference type="NCBI Taxonomy" id="1708541"/>
    <lineage>
        <taxon>Eukaryota</taxon>
        <taxon>Fungi</taxon>
        <taxon>Dikarya</taxon>
        <taxon>Basidiomycota</taxon>
        <taxon>Wallemiomycotina</taxon>
        <taxon>Wallemiomycetes</taxon>
        <taxon>Wallemiales</taxon>
        <taxon>Wallemiaceae</taxon>
        <taxon>Wallemia</taxon>
    </lineage>
</organism>
<evidence type="ECO:0000313" key="6">
    <source>
        <dbReference type="EMBL" id="TIC69220.1"/>
    </source>
</evidence>
<feature type="compositionally biased region" description="Basic and acidic residues" evidence="3">
    <location>
        <begin position="98"/>
        <end position="113"/>
    </location>
</feature>
<dbReference type="InterPro" id="IPR012677">
    <property type="entry name" value="Nucleotide-bd_a/b_plait_sf"/>
</dbReference>
<feature type="compositionally biased region" description="Polar residues" evidence="3">
    <location>
        <begin position="7"/>
        <end position="21"/>
    </location>
</feature>
<dbReference type="SMART" id="SM00360">
    <property type="entry name" value="RRM"/>
    <property type="match status" value="2"/>
</dbReference>
<dbReference type="PANTHER" id="PTHR48025:SF1">
    <property type="entry name" value="RRM DOMAIN-CONTAINING PROTEIN"/>
    <property type="match status" value="1"/>
</dbReference>
<dbReference type="CDD" id="cd00590">
    <property type="entry name" value="RRM_SF"/>
    <property type="match status" value="1"/>
</dbReference>
<evidence type="ECO:0000259" key="4">
    <source>
        <dbReference type="PROSITE" id="PS50102"/>
    </source>
</evidence>
<dbReference type="GO" id="GO:0005634">
    <property type="term" value="C:nucleus"/>
    <property type="evidence" value="ECO:0007669"/>
    <property type="project" value="TreeGrafter"/>
</dbReference>
<reference evidence="7 8" key="1">
    <citation type="submission" date="2019-03" db="EMBL/GenBank/DDBJ databases">
        <title>Sequencing 25 genomes of Wallemia mellicola.</title>
        <authorList>
            <person name="Gostincar C."/>
        </authorList>
    </citation>
    <scope>NUCLEOTIDE SEQUENCE [LARGE SCALE GENOMIC DNA]</scope>
    <source>
        <strain evidence="5 7">EXF-6152</strain>
        <strain evidence="6 8">EXF-757</strain>
    </source>
</reference>
<evidence type="ECO:0000256" key="3">
    <source>
        <dbReference type="SAM" id="MobiDB-lite"/>
    </source>
</evidence>
<dbReference type="InterPro" id="IPR050502">
    <property type="entry name" value="Euk_RNA-bind_prot"/>
</dbReference>
<comment type="caution">
    <text evidence="6">The sequence shown here is derived from an EMBL/GenBank/DDBJ whole genome shotgun (WGS) entry which is preliminary data.</text>
</comment>
<keyword evidence="1 2" id="KW-0694">RNA-binding</keyword>
<dbReference type="GO" id="GO:0003729">
    <property type="term" value="F:mRNA binding"/>
    <property type="evidence" value="ECO:0007669"/>
    <property type="project" value="TreeGrafter"/>
</dbReference>
<feature type="domain" description="RRM" evidence="4">
    <location>
        <begin position="208"/>
        <end position="300"/>
    </location>
</feature>
<protein>
    <recommendedName>
        <fullName evidence="4">RRM domain-containing protein</fullName>
    </recommendedName>
</protein>
<dbReference type="Proteomes" id="UP000310685">
    <property type="component" value="Unassembled WGS sequence"/>
</dbReference>
<proteinExistence type="predicted"/>
<dbReference type="EMBL" id="SPRX01000004">
    <property type="protein sequence ID" value="TIC69220.1"/>
    <property type="molecule type" value="Genomic_DNA"/>
</dbReference>
<evidence type="ECO:0000313" key="7">
    <source>
        <dbReference type="Proteomes" id="UP000310685"/>
    </source>
</evidence>